<sequence length="70" mass="7311">MIAIGHRIERSTVAVLGALVRGRNGASRALRRPVGVDSASVTNGNLHRSARGAYQAGQYVSVDGALPLSR</sequence>
<evidence type="ECO:0000313" key="2">
    <source>
        <dbReference type="Proteomes" id="UP000466931"/>
    </source>
</evidence>
<protein>
    <submittedName>
        <fullName evidence="1">Uncharacterized protein</fullName>
    </submittedName>
</protein>
<gene>
    <name evidence="1" type="ORF">MCNF_27410</name>
</gene>
<organism evidence="1 2">
    <name type="scientific">Mycolicibacterium confluentis</name>
    <dbReference type="NCBI Taxonomy" id="28047"/>
    <lineage>
        <taxon>Bacteria</taxon>
        <taxon>Bacillati</taxon>
        <taxon>Actinomycetota</taxon>
        <taxon>Actinomycetes</taxon>
        <taxon>Mycobacteriales</taxon>
        <taxon>Mycobacteriaceae</taxon>
        <taxon>Mycolicibacterium</taxon>
    </lineage>
</organism>
<dbReference type="Proteomes" id="UP000466931">
    <property type="component" value="Chromosome"/>
</dbReference>
<evidence type="ECO:0000313" key="1">
    <source>
        <dbReference type="EMBL" id="BBZ34136.1"/>
    </source>
</evidence>
<dbReference type="EMBL" id="AP022612">
    <property type="protein sequence ID" value="BBZ34136.1"/>
    <property type="molecule type" value="Genomic_DNA"/>
</dbReference>
<reference evidence="1" key="2">
    <citation type="submission" date="2020-02" db="EMBL/GenBank/DDBJ databases">
        <authorList>
            <person name="Matsumoto Y."/>
            <person name="Motooka D."/>
            <person name="Nakamura S."/>
        </authorList>
    </citation>
    <scope>NUCLEOTIDE SEQUENCE</scope>
    <source>
        <strain evidence="1">JCM 13671</strain>
    </source>
</reference>
<name>A0A7I7XXU3_9MYCO</name>
<accession>A0A7I7XXU3</accession>
<reference evidence="1" key="1">
    <citation type="journal article" date="2019" name="Emerg. Microbes Infect.">
        <title>Comprehensive subspecies identification of 175 nontuberculous mycobacteria species based on 7547 genomic profiles.</title>
        <authorList>
            <person name="Matsumoto Y."/>
            <person name="Kinjo T."/>
            <person name="Motooka D."/>
            <person name="Nabeya D."/>
            <person name="Jung N."/>
            <person name="Uechi K."/>
            <person name="Horii T."/>
            <person name="Iida T."/>
            <person name="Fujita J."/>
            <person name="Nakamura S."/>
        </authorList>
    </citation>
    <scope>NUCLEOTIDE SEQUENCE [LARGE SCALE GENOMIC DNA]</scope>
    <source>
        <strain evidence="1">JCM 13671</strain>
    </source>
</reference>
<keyword evidence="2" id="KW-1185">Reference proteome</keyword>
<dbReference type="AlphaFoldDB" id="A0A7I7XXU3"/>
<proteinExistence type="predicted"/>